<evidence type="ECO:0000256" key="2">
    <source>
        <dbReference type="ARBA" id="ARBA00022692"/>
    </source>
</evidence>
<evidence type="ECO:0000313" key="7">
    <source>
        <dbReference type="EMBL" id="OOQ59992.1"/>
    </source>
</evidence>
<organism evidence="7 8">
    <name type="scientific">Mucilaginibacter pedocola</name>
    <dbReference type="NCBI Taxonomy" id="1792845"/>
    <lineage>
        <taxon>Bacteria</taxon>
        <taxon>Pseudomonadati</taxon>
        <taxon>Bacteroidota</taxon>
        <taxon>Sphingobacteriia</taxon>
        <taxon>Sphingobacteriales</taxon>
        <taxon>Sphingobacteriaceae</taxon>
        <taxon>Mucilaginibacter</taxon>
    </lineage>
</organism>
<evidence type="ECO:0000256" key="4">
    <source>
        <dbReference type="ARBA" id="ARBA00023136"/>
    </source>
</evidence>
<keyword evidence="3 5" id="KW-1133">Transmembrane helix</keyword>
<dbReference type="UniPathway" id="UPA00895"/>
<keyword evidence="2 5" id="KW-0812">Transmembrane</keyword>
<name>A0A1S9PGB7_9SPHI</name>
<comment type="caution">
    <text evidence="7">The sequence shown here is derived from an EMBL/GenBank/DDBJ whole genome shotgun (WGS) entry which is preliminary data.</text>
</comment>
<keyword evidence="8" id="KW-1185">Reference proteome</keyword>
<dbReference type="EMBL" id="MBTF01000010">
    <property type="protein sequence ID" value="OOQ59992.1"/>
    <property type="molecule type" value="Genomic_DNA"/>
</dbReference>
<feature type="transmembrane region" description="Helical" evidence="5">
    <location>
        <begin position="131"/>
        <end position="147"/>
    </location>
</feature>
<dbReference type="InterPro" id="IPR009908">
    <property type="entry name" value="Methylamine_util_MauE"/>
</dbReference>
<evidence type="ECO:0000256" key="3">
    <source>
        <dbReference type="ARBA" id="ARBA00022989"/>
    </source>
</evidence>
<sequence length="157" mass="17482">MAFAGAFTLPVTKRNTMNTFARSVIPALLILLYAYAAISKLAEFDEFRGEMLNQNFPREATEALVYLVPASELLAIALLLFPRSESYGLWLSLALLMLFSGYIALVLLGFWDRVPCSCGGILRRMGWGTHLAFNLSFVCLNLIAIVQKGKAENLRKE</sequence>
<proteinExistence type="predicted"/>
<dbReference type="Proteomes" id="UP000189739">
    <property type="component" value="Unassembled WGS sequence"/>
</dbReference>
<evidence type="ECO:0000256" key="1">
    <source>
        <dbReference type="ARBA" id="ARBA00004141"/>
    </source>
</evidence>
<keyword evidence="4 5" id="KW-0472">Membrane</keyword>
<dbReference type="GO" id="GO:0016020">
    <property type="term" value="C:membrane"/>
    <property type="evidence" value="ECO:0007669"/>
    <property type="project" value="UniProtKB-SubCell"/>
</dbReference>
<evidence type="ECO:0000256" key="5">
    <source>
        <dbReference type="SAM" id="Phobius"/>
    </source>
</evidence>
<protein>
    <recommendedName>
        <fullName evidence="6">Methylamine utilisation protein MauE domain-containing protein</fullName>
    </recommendedName>
</protein>
<dbReference type="GO" id="GO:0030416">
    <property type="term" value="P:methylamine metabolic process"/>
    <property type="evidence" value="ECO:0007669"/>
    <property type="project" value="InterPro"/>
</dbReference>
<comment type="subcellular location">
    <subcellularLocation>
        <location evidence="1">Membrane</location>
        <topology evidence="1">Multi-pass membrane protein</topology>
    </subcellularLocation>
</comment>
<evidence type="ECO:0000313" key="8">
    <source>
        <dbReference type="Proteomes" id="UP000189739"/>
    </source>
</evidence>
<reference evidence="7 8" key="1">
    <citation type="submission" date="2016-07" db="EMBL/GenBank/DDBJ databases">
        <title>Genomic analysis of zinc-resistant bacterium Mucilaginibacter pedocola TBZ30.</title>
        <authorList>
            <person name="Huang J."/>
            <person name="Tang J."/>
        </authorList>
    </citation>
    <scope>NUCLEOTIDE SEQUENCE [LARGE SCALE GENOMIC DNA]</scope>
    <source>
        <strain evidence="7 8">TBZ30</strain>
    </source>
</reference>
<feature type="transmembrane region" description="Helical" evidence="5">
    <location>
        <begin position="63"/>
        <end position="81"/>
    </location>
</feature>
<feature type="transmembrane region" description="Helical" evidence="5">
    <location>
        <begin position="87"/>
        <end position="111"/>
    </location>
</feature>
<dbReference type="AlphaFoldDB" id="A0A1S9PGB7"/>
<dbReference type="Pfam" id="PF07291">
    <property type="entry name" value="MauE"/>
    <property type="match status" value="1"/>
</dbReference>
<gene>
    <name evidence="7" type="ORF">BC343_27055</name>
</gene>
<feature type="transmembrane region" description="Helical" evidence="5">
    <location>
        <begin position="20"/>
        <end position="42"/>
    </location>
</feature>
<feature type="domain" description="Methylamine utilisation protein MauE" evidence="6">
    <location>
        <begin position="23"/>
        <end position="145"/>
    </location>
</feature>
<evidence type="ECO:0000259" key="6">
    <source>
        <dbReference type="Pfam" id="PF07291"/>
    </source>
</evidence>
<dbReference type="STRING" id="1792845.BC343_27055"/>
<accession>A0A1S9PGB7</accession>